<dbReference type="OrthoDB" id="31113at2759"/>
<dbReference type="SMART" id="SM00279">
    <property type="entry name" value="HhH2"/>
    <property type="match status" value="1"/>
</dbReference>
<dbReference type="InterPro" id="IPR006086">
    <property type="entry name" value="XPG-I_dom"/>
</dbReference>
<dbReference type="InterPro" id="IPR029060">
    <property type="entry name" value="PIN-like_dom_sf"/>
</dbReference>
<keyword evidence="7" id="KW-0378">Hydrolase</keyword>
<evidence type="ECO:0000256" key="5">
    <source>
        <dbReference type="ARBA" id="ARBA00022759"/>
    </source>
</evidence>
<dbReference type="STRING" id="78915.A0A4P9XKX0"/>
<protein>
    <submittedName>
        <fullName evidence="13">XPG I-region-domain-containing protein</fullName>
    </submittedName>
</protein>
<keyword evidence="14" id="KW-1185">Reference proteome</keyword>
<organism evidence="13 14">
    <name type="scientific">Thamnocephalis sphaerospora</name>
    <dbReference type="NCBI Taxonomy" id="78915"/>
    <lineage>
        <taxon>Eukaryota</taxon>
        <taxon>Fungi</taxon>
        <taxon>Fungi incertae sedis</taxon>
        <taxon>Zoopagomycota</taxon>
        <taxon>Zoopagomycotina</taxon>
        <taxon>Zoopagomycetes</taxon>
        <taxon>Zoopagales</taxon>
        <taxon>Sigmoideomycetaceae</taxon>
        <taxon>Thamnocephalis</taxon>
    </lineage>
</organism>
<dbReference type="PROSITE" id="PS00842">
    <property type="entry name" value="XPG_2"/>
    <property type="match status" value="1"/>
</dbReference>
<dbReference type="InterPro" id="IPR019974">
    <property type="entry name" value="XPG_CS"/>
</dbReference>
<dbReference type="EMBL" id="KZ992888">
    <property type="protein sequence ID" value="RKP06412.1"/>
    <property type="molecule type" value="Genomic_DNA"/>
</dbReference>
<keyword evidence="9" id="KW-0234">DNA repair</keyword>
<evidence type="ECO:0000313" key="13">
    <source>
        <dbReference type="EMBL" id="RKP06412.1"/>
    </source>
</evidence>
<proteinExistence type="inferred from homology"/>
<evidence type="ECO:0000256" key="9">
    <source>
        <dbReference type="ARBA" id="ARBA00023204"/>
    </source>
</evidence>
<evidence type="ECO:0000259" key="12">
    <source>
        <dbReference type="SMART" id="SM00484"/>
    </source>
</evidence>
<keyword evidence="3" id="KW-0540">Nuclease</keyword>
<keyword evidence="8" id="KW-0460">Magnesium</keyword>
<comment type="subcellular location">
    <subcellularLocation>
        <location evidence="2">Nucleus</location>
    </subcellularLocation>
</comment>
<dbReference type="InterPro" id="IPR008918">
    <property type="entry name" value="HhH2"/>
</dbReference>
<dbReference type="CDD" id="cd09868">
    <property type="entry name" value="PIN_XPG_RAD2"/>
    <property type="match status" value="1"/>
</dbReference>
<evidence type="ECO:0000256" key="10">
    <source>
        <dbReference type="ARBA" id="ARBA00023242"/>
    </source>
</evidence>
<comment type="cofactor">
    <cofactor evidence="1">
        <name>Mg(2+)</name>
        <dbReference type="ChEBI" id="CHEBI:18420"/>
    </cofactor>
</comment>
<evidence type="ECO:0000256" key="8">
    <source>
        <dbReference type="ARBA" id="ARBA00022842"/>
    </source>
</evidence>
<evidence type="ECO:0000256" key="3">
    <source>
        <dbReference type="ARBA" id="ARBA00022722"/>
    </source>
</evidence>
<evidence type="ECO:0000256" key="4">
    <source>
        <dbReference type="ARBA" id="ARBA00022723"/>
    </source>
</evidence>
<evidence type="ECO:0000256" key="1">
    <source>
        <dbReference type="ARBA" id="ARBA00001946"/>
    </source>
</evidence>
<dbReference type="GO" id="GO:0006281">
    <property type="term" value="P:DNA repair"/>
    <property type="evidence" value="ECO:0007669"/>
    <property type="project" value="UniProtKB-KW"/>
</dbReference>
<dbReference type="InterPro" id="IPR006084">
    <property type="entry name" value="XPG/Rad2"/>
</dbReference>
<dbReference type="GO" id="GO:0048256">
    <property type="term" value="F:flap endonuclease activity"/>
    <property type="evidence" value="ECO:0007669"/>
    <property type="project" value="UniProtKB-ARBA"/>
</dbReference>
<keyword evidence="10" id="KW-0539">Nucleus</keyword>
<dbReference type="PANTHER" id="PTHR16171:SF7">
    <property type="entry name" value="DNA REPAIR PROTEIN RAD2"/>
    <property type="match status" value="1"/>
</dbReference>
<evidence type="ECO:0000256" key="6">
    <source>
        <dbReference type="ARBA" id="ARBA00022763"/>
    </source>
</evidence>
<evidence type="ECO:0000313" key="14">
    <source>
        <dbReference type="Proteomes" id="UP000271241"/>
    </source>
</evidence>
<gene>
    <name evidence="13" type="ORF">THASP1DRAFT_7834</name>
</gene>
<feature type="non-terminal residue" evidence="13">
    <location>
        <position position="1"/>
    </location>
</feature>
<dbReference type="SUPFAM" id="SSF47807">
    <property type="entry name" value="5' to 3' exonuclease, C-terminal subdomain"/>
    <property type="match status" value="1"/>
</dbReference>
<dbReference type="GO" id="GO:0003697">
    <property type="term" value="F:single-stranded DNA binding"/>
    <property type="evidence" value="ECO:0007669"/>
    <property type="project" value="TreeGrafter"/>
</dbReference>
<dbReference type="InterPro" id="IPR036279">
    <property type="entry name" value="5-3_exonuclease_C_sf"/>
</dbReference>
<feature type="domain" description="XPG-I" evidence="12">
    <location>
        <begin position="3"/>
        <end position="72"/>
    </location>
</feature>
<evidence type="ECO:0000256" key="11">
    <source>
        <dbReference type="ARBA" id="ARBA00038112"/>
    </source>
</evidence>
<dbReference type="SUPFAM" id="SSF88723">
    <property type="entry name" value="PIN domain-like"/>
    <property type="match status" value="1"/>
</dbReference>
<dbReference type="PANTHER" id="PTHR16171">
    <property type="entry name" value="DNA REPAIR PROTEIN COMPLEMENTING XP-G CELLS-RELATED"/>
    <property type="match status" value="1"/>
</dbReference>
<dbReference type="Pfam" id="PF00867">
    <property type="entry name" value="XPG_I"/>
    <property type="match status" value="1"/>
</dbReference>
<accession>A0A4P9XKX0</accession>
<dbReference type="Gene3D" id="3.40.50.1010">
    <property type="entry name" value="5'-nuclease"/>
    <property type="match status" value="1"/>
</dbReference>
<dbReference type="GO" id="GO:0046872">
    <property type="term" value="F:metal ion binding"/>
    <property type="evidence" value="ECO:0007669"/>
    <property type="project" value="UniProtKB-KW"/>
</dbReference>
<feature type="non-terminal residue" evidence="13">
    <location>
        <position position="174"/>
    </location>
</feature>
<keyword evidence="5" id="KW-0255">Endonuclease</keyword>
<comment type="similarity">
    <text evidence="11">Belongs to the XPG/RAD2 endonuclease family. GEN subfamily.</text>
</comment>
<evidence type="ECO:0000256" key="2">
    <source>
        <dbReference type="ARBA" id="ARBA00004123"/>
    </source>
</evidence>
<evidence type="ECO:0000256" key="7">
    <source>
        <dbReference type="ARBA" id="ARBA00022801"/>
    </source>
</evidence>
<dbReference type="Proteomes" id="UP000271241">
    <property type="component" value="Unassembled WGS sequence"/>
</dbReference>
<dbReference type="Gene3D" id="1.10.150.20">
    <property type="entry name" value="5' to 3' exonuclease, C-terminal subdomain"/>
    <property type="match status" value="1"/>
</dbReference>
<dbReference type="AlphaFoldDB" id="A0A4P9XKX0"/>
<dbReference type="PRINTS" id="PR00853">
    <property type="entry name" value="XPGRADSUPER"/>
</dbReference>
<name>A0A4P9XKX0_9FUNG</name>
<reference evidence="14" key="1">
    <citation type="journal article" date="2018" name="Nat. Microbiol.">
        <title>Leveraging single-cell genomics to expand the fungal tree of life.</title>
        <authorList>
            <person name="Ahrendt S.R."/>
            <person name="Quandt C.A."/>
            <person name="Ciobanu D."/>
            <person name="Clum A."/>
            <person name="Salamov A."/>
            <person name="Andreopoulos B."/>
            <person name="Cheng J.F."/>
            <person name="Woyke T."/>
            <person name="Pelin A."/>
            <person name="Henrissat B."/>
            <person name="Reynolds N.K."/>
            <person name="Benny G.L."/>
            <person name="Smith M.E."/>
            <person name="James T.Y."/>
            <person name="Grigoriev I.V."/>
        </authorList>
    </citation>
    <scope>NUCLEOTIDE SEQUENCE [LARGE SCALE GENOMIC DNA]</scope>
    <source>
        <strain evidence="14">RSA 1356</strain>
    </source>
</reference>
<dbReference type="FunFam" id="1.10.150.20:FF:000030">
    <property type="entry name" value="Flap endonuclease GEN-like 1"/>
    <property type="match status" value="1"/>
</dbReference>
<dbReference type="GO" id="GO:0005634">
    <property type="term" value="C:nucleus"/>
    <property type="evidence" value="ECO:0007669"/>
    <property type="project" value="UniProtKB-SubCell"/>
</dbReference>
<dbReference type="SMART" id="SM00484">
    <property type="entry name" value="XPGI"/>
    <property type="match status" value="1"/>
</dbReference>
<keyword evidence="4" id="KW-0479">Metal-binding</keyword>
<sequence length="174" mass="19800">LLQLFGIPYLVAPTEAEAQCAELTRLALVDGVITDDSDIFLFGGTPVFKNVFQQQRHVECFSTRDIERELSLTRDRLVQLALLLGSDYTDGVPGIGRVTAMEVIGEWSDPDGLCEFARWTALDTSFPDRYVVDAYMHPVVDDSPDAFCWELPDLDGIRYYMLRKLFWPKEKVDE</sequence>
<keyword evidence="6" id="KW-0227">DNA damage</keyword>